<reference evidence="2" key="1">
    <citation type="journal article" date="2022" name="bioRxiv">
        <title>Sequencing and chromosome-scale assembly of the giantPleurodeles waltlgenome.</title>
        <authorList>
            <person name="Brown T."/>
            <person name="Elewa A."/>
            <person name="Iarovenko S."/>
            <person name="Subramanian E."/>
            <person name="Araus A.J."/>
            <person name="Petzold A."/>
            <person name="Susuki M."/>
            <person name="Suzuki K.-i.T."/>
            <person name="Hayashi T."/>
            <person name="Toyoda A."/>
            <person name="Oliveira C."/>
            <person name="Osipova E."/>
            <person name="Leigh N.D."/>
            <person name="Simon A."/>
            <person name="Yun M.H."/>
        </authorList>
    </citation>
    <scope>NUCLEOTIDE SEQUENCE</scope>
    <source>
        <strain evidence="2">20211129_DDA</strain>
        <tissue evidence="2">Liver</tissue>
    </source>
</reference>
<accession>A0AAV7L504</accession>
<evidence type="ECO:0000313" key="2">
    <source>
        <dbReference type="EMBL" id="KAJ1082850.1"/>
    </source>
</evidence>
<feature type="compositionally biased region" description="Basic and acidic residues" evidence="1">
    <location>
        <begin position="79"/>
        <end position="90"/>
    </location>
</feature>
<gene>
    <name evidence="2" type="ORF">NDU88_003015</name>
</gene>
<proteinExistence type="predicted"/>
<dbReference type="EMBL" id="JANPWB010000016">
    <property type="protein sequence ID" value="KAJ1082850.1"/>
    <property type="molecule type" value="Genomic_DNA"/>
</dbReference>
<sequence>MSTGAVRLSWRHGACGNSGAALTRARQEGRAWMWLRENIGETREGGEPTPLRRGLRPVRSAAGSRQPENNTPLGGHRTGKCETQRPDEGRSGLGGAAPGEKRGSASGSRWLAQPVNEERTRDSLRFAVTWGGP</sequence>
<dbReference type="AlphaFoldDB" id="A0AAV7L504"/>
<evidence type="ECO:0000313" key="3">
    <source>
        <dbReference type="Proteomes" id="UP001066276"/>
    </source>
</evidence>
<evidence type="ECO:0000256" key="1">
    <source>
        <dbReference type="SAM" id="MobiDB-lite"/>
    </source>
</evidence>
<comment type="caution">
    <text evidence="2">The sequence shown here is derived from an EMBL/GenBank/DDBJ whole genome shotgun (WGS) entry which is preliminary data.</text>
</comment>
<feature type="region of interest" description="Disordered" evidence="1">
    <location>
        <begin position="41"/>
        <end position="133"/>
    </location>
</feature>
<protein>
    <submittedName>
        <fullName evidence="2">Uncharacterized protein</fullName>
    </submittedName>
</protein>
<name>A0AAV7L504_PLEWA</name>
<dbReference type="Proteomes" id="UP001066276">
    <property type="component" value="Chromosome 12"/>
</dbReference>
<keyword evidence="3" id="KW-1185">Reference proteome</keyword>
<organism evidence="2 3">
    <name type="scientific">Pleurodeles waltl</name>
    <name type="common">Iberian ribbed newt</name>
    <dbReference type="NCBI Taxonomy" id="8319"/>
    <lineage>
        <taxon>Eukaryota</taxon>
        <taxon>Metazoa</taxon>
        <taxon>Chordata</taxon>
        <taxon>Craniata</taxon>
        <taxon>Vertebrata</taxon>
        <taxon>Euteleostomi</taxon>
        <taxon>Amphibia</taxon>
        <taxon>Batrachia</taxon>
        <taxon>Caudata</taxon>
        <taxon>Salamandroidea</taxon>
        <taxon>Salamandridae</taxon>
        <taxon>Pleurodelinae</taxon>
        <taxon>Pleurodeles</taxon>
    </lineage>
</organism>